<dbReference type="RefSeq" id="WP_211975825.1">
    <property type="nucleotide sequence ID" value="NZ_CBFHAM010000002.1"/>
</dbReference>
<dbReference type="Pfam" id="PF12724">
    <property type="entry name" value="Flavodoxin_5"/>
    <property type="match status" value="1"/>
</dbReference>
<dbReference type="InterPro" id="IPR026816">
    <property type="entry name" value="Flavodoxin_dom"/>
</dbReference>
<dbReference type="InterPro" id="IPR052200">
    <property type="entry name" value="Protoporphyrinogen_IX_DH"/>
</dbReference>
<sequence length="171" mass="19397">MKGIIIYKGKYGATRQYATWLAAALNIQAVMAGKETKSQLKDADYIIMGTSVYIGKLQLRRWVKYNQKQLANKKLFLYLVAGTPLSEKEKLQAYITTNISSEISTRCTCFFLPGRLVFKKLSWVDRCLLTMGAHLAKGRGENIVTADYNDVQREHLSDIIKMVRDLNKVPA</sequence>
<evidence type="ECO:0000313" key="3">
    <source>
        <dbReference type="Proteomes" id="UP000676386"/>
    </source>
</evidence>
<dbReference type="EMBL" id="JAGTXB010000016">
    <property type="protein sequence ID" value="MBS0030689.1"/>
    <property type="molecule type" value="Genomic_DNA"/>
</dbReference>
<reference evidence="2 3" key="1">
    <citation type="submission" date="2021-04" db="EMBL/GenBank/DDBJ databases">
        <title>Chitinophaga sp. nov., isolated from the rhizosphere soil.</title>
        <authorList>
            <person name="He S."/>
        </authorList>
    </citation>
    <scope>NUCLEOTIDE SEQUENCE [LARGE SCALE GENOMIC DNA]</scope>
    <source>
        <strain evidence="2 3">2R12</strain>
    </source>
</reference>
<gene>
    <name evidence="2" type="ORF">KE626_25410</name>
</gene>
<proteinExistence type="predicted"/>
<evidence type="ECO:0000259" key="1">
    <source>
        <dbReference type="Pfam" id="PF12724"/>
    </source>
</evidence>
<name>A0ABS5J684_9BACT</name>
<keyword evidence="3" id="KW-1185">Reference proteome</keyword>
<dbReference type="Gene3D" id="3.40.50.360">
    <property type="match status" value="1"/>
</dbReference>
<dbReference type="PANTHER" id="PTHR38030">
    <property type="entry name" value="PROTOPORPHYRINOGEN IX DEHYDROGENASE [MENAQUINONE]"/>
    <property type="match status" value="1"/>
</dbReference>
<dbReference type="Proteomes" id="UP000676386">
    <property type="component" value="Unassembled WGS sequence"/>
</dbReference>
<accession>A0ABS5J684</accession>
<evidence type="ECO:0000313" key="2">
    <source>
        <dbReference type="EMBL" id="MBS0030689.1"/>
    </source>
</evidence>
<dbReference type="InterPro" id="IPR029039">
    <property type="entry name" value="Flavoprotein-like_sf"/>
</dbReference>
<dbReference type="PANTHER" id="PTHR38030:SF2">
    <property type="entry name" value="PROTOPORPHYRINOGEN IX DEHYDROGENASE [QUINONE]"/>
    <property type="match status" value="1"/>
</dbReference>
<dbReference type="SUPFAM" id="SSF52218">
    <property type="entry name" value="Flavoproteins"/>
    <property type="match status" value="1"/>
</dbReference>
<feature type="domain" description="Flavodoxin" evidence="1">
    <location>
        <begin position="4"/>
        <end position="139"/>
    </location>
</feature>
<protein>
    <recommendedName>
        <fullName evidence="1">Flavodoxin domain-containing protein</fullName>
    </recommendedName>
</protein>
<comment type="caution">
    <text evidence="2">The sequence shown here is derived from an EMBL/GenBank/DDBJ whole genome shotgun (WGS) entry which is preliminary data.</text>
</comment>
<organism evidence="2 3">
    <name type="scientific">Chitinophaga hostae</name>
    <dbReference type="NCBI Taxonomy" id="2831022"/>
    <lineage>
        <taxon>Bacteria</taxon>
        <taxon>Pseudomonadati</taxon>
        <taxon>Bacteroidota</taxon>
        <taxon>Chitinophagia</taxon>
        <taxon>Chitinophagales</taxon>
        <taxon>Chitinophagaceae</taxon>
        <taxon>Chitinophaga</taxon>
    </lineage>
</organism>